<feature type="compositionally biased region" description="Polar residues" evidence="1">
    <location>
        <begin position="13"/>
        <end position="23"/>
    </location>
</feature>
<name>A0A1Z1WJK7_9ACTN</name>
<gene>
    <name evidence="2" type="ORF">SMD44_06105</name>
</gene>
<protein>
    <submittedName>
        <fullName evidence="2">Uncharacterized protein</fullName>
    </submittedName>
</protein>
<feature type="region of interest" description="Disordered" evidence="1">
    <location>
        <begin position="1"/>
        <end position="117"/>
    </location>
</feature>
<dbReference type="AlphaFoldDB" id="A0A1Z1WJK7"/>
<evidence type="ECO:0000313" key="2">
    <source>
        <dbReference type="EMBL" id="ARX86633.1"/>
    </source>
</evidence>
<sequence length="117" mass="12438">MPKPSMRIGHAANSVNRPATHSQARAVARRAAASAARTRAGTIHTQWWVHDSGEHSRVSAPTTQIATSSRPRRDATAAAASPATTSSPHTAPHTGPPTPSPPKPSRTKTPFRDWLAR</sequence>
<feature type="compositionally biased region" description="Low complexity" evidence="1">
    <location>
        <begin position="24"/>
        <end position="40"/>
    </location>
</feature>
<organism evidence="2 3">
    <name type="scientific">Streptomyces alboflavus</name>
    <dbReference type="NCBI Taxonomy" id="67267"/>
    <lineage>
        <taxon>Bacteria</taxon>
        <taxon>Bacillati</taxon>
        <taxon>Actinomycetota</taxon>
        <taxon>Actinomycetes</taxon>
        <taxon>Kitasatosporales</taxon>
        <taxon>Streptomycetaceae</taxon>
        <taxon>Streptomyces</taxon>
    </lineage>
</organism>
<evidence type="ECO:0000256" key="1">
    <source>
        <dbReference type="SAM" id="MobiDB-lite"/>
    </source>
</evidence>
<evidence type="ECO:0000313" key="3">
    <source>
        <dbReference type="Proteomes" id="UP000195880"/>
    </source>
</evidence>
<dbReference type="EMBL" id="CP021748">
    <property type="protein sequence ID" value="ARX86633.1"/>
    <property type="molecule type" value="Genomic_DNA"/>
</dbReference>
<dbReference type="Proteomes" id="UP000195880">
    <property type="component" value="Chromosome"/>
</dbReference>
<feature type="compositionally biased region" description="Pro residues" evidence="1">
    <location>
        <begin position="94"/>
        <end position="104"/>
    </location>
</feature>
<proteinExistence type="predicted"/>
<accession>A0A1Z1WJK7</accession>
<dbReference type="KEGG" id="salf:SMD44_06105"/>
<reference evidence="2 3" key="1">
    <citation type="submission" date="2017-05" db="EMBL/GenBank/DDBJ databases">
        <title>Streptomyces alboflavus Genome sequencing and assembly.</title>
        <authorList>
            <person name="Wang Y."/>
            <person name="Du B."/>
            <person name="Ding Y."/>
            <person name="Liu H."/>
            <person name="Hou Q."/>
            <person name="Liu K."/>
            <person name="Wang C."/>
            <person name="Yao L."/>
        </authorList>
    </citation>
    <scope>NUCLEOTIDE SEQUENCE [LARGE SCALE GENOMIC DNA]</scope>
    <source>
        <strain evidence="2 3">MDJK44</strain>
    </source>
</reference>
<keyword evidence="3" id="KW-1185">Reference proteome</keyword>
<feature type="compositionally biased region" description="Low complexity" evidence="1">
    <location>
        <begin position="76"/>
        <end position="93"/>
    </location>
</feature>